<gene>
    <name evidence="4" type="ORF">ACFFIC_23315</name>
</gene>
<comment type="caution">
    <text evidence="4">The sequence shown here is derived from an EMBL/GenBank/DDBJ whole genome shotgun (WGS) entry which is preliminary data.</text>
</comment>
<evidence type="ECO:0000256" key="2">
    <source>
        <dbReference type="ARBA" id="ARBA00022525"/>
    </source>
</evidence>
<evidence type="ECO:0000259" key="3">
    <source>
        <dbReference type="Pfam" id="PF13946"/>
    </source>
</evidence>
<sequence length="664" mass="67811">MANIAGTSGNNAATGTVSDDRIFASAGNDTLLGGGGYDVADYTAIGVPVFVTLATAAGSALGNFVLKAGLGTDIFQDIDAIYGSALDDRMEVTAVGSATNLFLYGAGGNDIIIGNGLTTTFADYLSSGILPVAADLAAGTAWTAGGADTLVRVASLRGSLGDDILLGDHLDNRFMPMDGINTVDGRGGFDVLLTNPADPAVINALPDGAGTALTVCEHGNMSFTTYAGIELVVTGDGPDSFVGSAGNDRVGPSGGSDTIDGGTGFDTVDYGFAGGLLSPAAGIVADLSAGVIVDFLGSVDLVTGIESIRGSILADRIAGDAFANLLVGNEGSDTLLGGGGRDTLQGGAGSDFLDGGASYDTVDFRDTGRRSGAFSVLGNGDVAFVQPTGTDTFRNTEVIEFLEGRVVFDAADPAAQVVRLYQAALGRRAEQVGLNQWIGALAQGTPLSVLAGAFLETDEFRARYGAHPSTADYVDLLYANALGRSPDAGGKAFWSDRISSGATTRAEALASFSESDENLARTIALNQAGIWDLSETAALVARLYGTSFGRLPDAAGLRAWREALDSGAQTPLALAQAFTTSQEFNSRYGINLTTAEFVEELYVNTLQRASDPAGQAAWVDAIESGRLTRADVVLGFSESAEHVSITAPNIMPESAASFGIAFAG</sequence>
<dbReference type="EMBL" id="JBHLVZ010000084">
    <property type="protein sequence ID" value="MFC0388446.1"/>
    <property type="molecule type" value="Genomic_DNA"/>
</dbReference>
<feature type="domain" description="DUF4214" evidence="3">
    <location>
        <begin position="452"/>
        <end position="521"/>
    </location>
</feature>
<name>A0ABV6IXV8_9PROT</name>
<dbReference type="InterPro" id="IPR011049">
    <property type="entry name" value="Serralysin-like_metalloprot_C"/>
</dbReference>
<feature type="domain" description="DUF4214" evidence="3">
    <location>
        <begin position="575"/>
        <end position="643"/>
    </location>
</feature>
<dbReference type="Proteomes" id="UP001589789">
    <property type="component" value="Unassembled WGS sequence"/>
</dbReference>
<proteinExistence type="predicted"/>
<dbReference type="Gene3D" id="2.150.10.10">
    <property type="entry name" value="Serralysin-like metalloprotease, C-terminal"/>
    <property type="match status" value="2"/>
</dbReference>
<dbReference type="Pfam" id="PF00353">
    <property type="entry name" value="HemolysinCabind"/>
    <property type="match status" value="5"/>
</dbReference>
<organism evidence="4 5">
    <name type="scientific">Muricoccus vinaceus</name>
    <dbReference type="NCBI Taxonomy" id="424704"/>
    <lineage>
        <taxon>Bacteria</taxon>
        <taxon>Pseudomonadati</taxon>
        <taxon>Pseudomonadota</taxon>
        <taxon>Alphaproteobacteria</taxon>
        <taxon>Acetobacterales</taxon>
        <taxon>Roseomonadaceae</taxon>
        <taxon>Muricoccus</taxon>
    </lineage>
</organism>
<dbReference type="SUPFAM" id="SSF51120">
    <property type="entry name" value="beta-Roll"/>
    <property type="match status" value="2"/>
</dbReference>
<dbReference type="RefSeq" id="WP_377054868.1">
    <property type="nucleotide sequence ID" value="NZ_JBHLVZ010000084.1"/>
</dbReference>
<dbReference type="PANTHER" id="PTHR38340">
    <property type="entry name" value="S-LAYER PROTEIN"/>
    <property type="match status" value="1"/>
</dbReference>
<dbReference type="PANTHER" id="PTHR38340:SF1">
    <property type="entry name" value="S-LAYER PROTEIN"/>
    <property type="match status" value="1"/>
</dbReference>
<evidence type="ECO:0000313" key="4">
    <source>
        <dbReference type="EMBL" id="MFC0388446.1"/>
    </source>
</evidence>
<keyword evidence="5" id="KW-1185">Reference proteome</keyword>
<evidence type="ECO:0000313" key="5">
    <source>
        <dbReference type="Proteomes" id="UP001589789"/>
    </source>
</evidence>
<protein>
    <submittedName>
        <fullName evidence="4">DUF4214 domain-containing protein</fullName>
    </submittedName>
</protein>
<dbReference type="PROSITE" id="PS00330">
    <property type="entry name" value="HEMOLYSIN_CALCIUM"/>
    <property type="match status" value="3"/>
</dbReference>
<dbReference type="Gene3D" id="1.10.3130.20">
    <property type="entry name" value="Phycobilisome linker domain"/>
    <property type="match status" value="2"/>
</dbReference>
<dbReference type="InterPro" id="IPR025282">
    <property type="entry name" value="DUF4214"/>
</dbReference>
<accession>A0ABV6IXV8</accession>
<dbReference type="InterPro" id="IPR018511">
    <property type="entry name" value="Hemolysin-typ_Ca-bd_CS"/>
</dbReference>
<evidence type="ECO:0000256" key="1">
    <source>
        <dbReference type="ARBA" id="ARBA00004613"/>
    </source>
</evidence>
<keyword evidence="2" id="KW-0964">Secreted</keyword>
<dbReference type="InterPro" id="IPR038255">
    <property type="entry name" value="PBS_linker_sf"/>
</dbReference>
<reference evidence="4 5" key="1">
    <citation type="submission" date="2024-09" db="EMBL/GenBank/DDBJ databases">
        <authorList>
            <person name="Sun Q."/>
            <person name="Mori K."/>
        </authorList>
    </citation>
    <scope>NUCLEOTIDE SEQUENCE [LARGE SCALE GENOMIC DNA]</scope>
    <source>
        <strain evidence="4 5">CCM 7468</strain>
    </source>
</reference>
<comment type="subcellular location">
    <subcellularLocation>
        <location evidence="1">Secreted</location>
    </subcellularLocation>
</comment>
<dbReference type="InterPro" id="IPR001343">
    <property type="entry name" value="Hemolysn_Ca-bd"/>
</dbReference>
<dbReference type="Pfam" id="PF13946">
    <property type="entry name" value="DUF4214"/>
    <property type="match status" value="2"/>
</dbReference>
<dbReference type="PRINTS" id="PR00313">
    <property type="entry name" value="CABNDNGRPT"/>
</dbReference>
<dbReference type="InterPro" id="IPR050557">
    <property type="entry name" value="RTX_toxin/Mannuronan_C5-epim"/>
</dbReference>